<dbReference type="PANTHER" id="PTHR38137:SF2">
    <property type="entry name" value="PRC-BARREL DOMAIN-CONTAINING PROTEIN"/>
    <property type="match status" value="1"/>
</dbReference>
<evidence type="ECO:0000313" key="3">
    <source>
        <dbReference type="EMBL" id="ERG93793.1"/>
    </source>
</evidence>
<sequence length="80" mass="8966">MYQLGQKLADKSVIDCEGSEIGTLHNISVDPRTGDMKSLLVNPRSPTPTKNRHKFPTNDEGHYQIPVNRVSSVKDYVIID</sequence>
<proteinExistence type="predicted"/>
<name>U1NB00_9EURY</name>
<evidence type="ECO:0000256" key="1">
    <source>
        <dbReference type="SAM" id="MobiDB-lite"/>
    </source>
</evidence>
<dbReference type="eggNOG" id="arCOG02155">
    <property type="taxonomic scope" value="Archaea"/>
</dbReference>
<protein>
    <recommendedName>
        <fullName evidence="2">PRC-barrel domain-containing protein</fullName>
    </recommendedName>
</protein>
<dbReference type="SUPFAM" id="SSF50346">
    <property type="entry name" value="PRC-barrel domain"/>
    <property type="match status" value="1"/>
</dbReference>
<reference evidence="3 4" key="1">
    <citation type="journal article" date="2013" name="PLoS ONE">
        <title>Assembly-driven community genomics of a hypersaline microbial ecosystem.</title>
        <authorList>
            <person name="Podell S."/>
            <person name="Ugalde J.A."/>
            <person name="Narasingarao P."/>
            <person name="Banfield J.F."/>
            <person name="Heidelberg K.B."/>
            <person name="Allen E.E."/>
        </authorList>
    </citation>
    <scope>NUCLEOTIDE SEQUENCE [LARGE SCALE GENOMIC DNA]</scope>
    <source>
        <strain evidence="4">J07HQW2</strain>
    </source>
</reference>
<organism evidence="3 4">
    <name type="scientific">Haloquadratum walsbyi J07HQW2</name>
    <dbReference type="NCBI Taxonomy" id="1238425"/>
    <lineage>
        <taxon>Archaea</taxon>
        <taxon>Methanobacteriati</taxon>
        <taxon>Methanobacteriota</taxon>
        <taxon>Stenosarchaea group</taxon>
        <taxon>Halobacteria</taxon>
        <taxon>Halobacteriales</taxon>
        <taxon>Haloferacaceae</taxon>
        <taxon>Haloquadratum</taxon>
    </lineage>
</organism>
<dbReference type="HOGENOM" id="CLU_174517_1_0_2"/>
<dbReference type="RefSeq" id="WP_021053287.1">
    <property type="nucleotide sequence ID" value="NZ_KE356561.1"/>
</dbReference>
<gene>
    <name evidence="3" type="ORF">J07HQW2_00227</name>
</gene>
<evidence type="ECO:0000259" key="2">
    <source>
        <dbReference type="Pfam" id="PF05239"/>
    </source>
</evidence>
<dbReference type="Proteomes" id="UP000030710">
    <property type="component" value="Unassembled WGS sequence"/>
</dbReference>
<evidence type="ECO:0000313" key="4">
    <source>
        <dbReference type="Proteomes" id="UP000030710"/>
    </source>
</evidence>
<dbReference type="AlphaFoldDB" id="U1NB00"/>
<feature type="domain" description="PRC-barrel" evidence="2">
    <location>
        <begin position="7"/>
        <end position="80"/>
    </location>
</feature>
<dbReference type="PANTHER" id="PTHR38137">
    <property type="entry name" value="PRC-BARREL DOMAIN PROTEIN"/>
    <property type="match status" value="1"/>
</dbReference>
<dbReference type="Pfam" id="PF05239">
    <property type="entry name" value="PRC"/>
    <property type="match status" value="1"/>
</dbReference>
<feature type="region of interest" description="Disordered" evidence="1">
    <location>
        <begin position="32"/>
        <end position="62"/>
    </location>
</feature>
<dbReference type="InterPro" id="IPR011033">
    <property type="entry name" value="PRC_barrel-like_sf"/>
</dbReference>
<accession>U1NB00</accession>
<dbReference type="InterPro" id="IPR027275">
    <property type="entry name" value="PRC-brl_dom"/>
</dbReference>
<dbReference type="EMBL" id="KE356561">
    <property type="protein sequence ID" value="ERG93793.1"/>
    <property type="molecule type" value="Genomic_DNA"/>
</dbReference>
<dbReference type="Gene3D" id="2.30.30.240">
    <property type="entry name" value="PRC-barrel domain"/>
    <property type="match status" value="1"/>
</dbReference>